<dbReference type="Pfam" id="PF07690">
    <property type="entry name" value="MFS_1"/>
    <property type="match status" value="1"/>
</dbReference>
<accession>A0A1G8LUI7</accession>
<dbReference type="PANTHER" id="PTHR11360:SF284">
    <property type="entry name" value="EG:103B4.3 PROTEIN-RELATED"/>
    <property type="match status" value="1"/>
</dbReference>
<feature type="domain" description="Major facilitator superfamily (MFS) profile" evidence="6">
    <location>
        <begin position="12"/>
        <end position="401"/>
    </location>
</feature>
<proteinExistence type="predicted"/>
<keyword evidence="8" id="KW-1185">Reference proteome</keyword>
<comment type="subcellular location">
    <subcellularLocation>
        <location evidence="1">Cell membrane</location>
        <topology evidence="1">Multi-pass membrane protein</topology>
    </subcellularLocation>
</comment>
<dbReference type="GO" id="GO:0005886">
    <property type="term" value="C:plasma membrane"/>
    <property type="evidence" value="ECO:0007669"/>
    <property type="project" value="UniProtKB-SubCell"/>
</dbReference>
<organism evidence="7 8">
    <name type="scientific">Sinosporangium album</name>
    <dbReference type="NCBI Taxonomy" id="504805"/>
    <lineage>
        <taxon>Bacteria</taxon>
        <taxon>Bacillati</taxon>
        <taxon>Actinomycetota</taxon>
        <taxon>Actinomycetes</taxon>
        <taxon>Streptosporangiales</taxon>
        <taxon>Streptosporangiaceae</taxon>
        <taxon>Sinosporangium</taxon>
    </lineage>
</organism>
<feature type="transmembrane region" description="Helical" evidence="5">
    <location>
        <begin position="346"/>
        <end position="368"/>
    </location>
</feature>
<dbReference type="PROSITE" id="PS50850">
    <property type="entry name" value="MFS"/>
    <property type="match status" value="1"/>
</dbReference>
<feature type="transmembrane region" description="Helical" evidence="5">
    <location>
        <begin position="139"/>
        <end position="164"/>
    </location>
</feature>
<dbReference type="InterPro" id="IPR020846">
    <property type="entry name" value="MFS_dom"/>
</dbReference>
<gene>
    <name evidence="7" type="ORF">SAMN05421505_1822</name>
</gene>
<name>A0A1G8LUI7_9ACTN</name>
<feature type="transmembrane region" description="Helical" evidence="5">
    <location>
        <begin position="100"/>
        <end position="118"/>
    </location>
</feature>
<evidence type="ECO:0000313" key="7">
    <source>
        <dbReference type="EMBL" id="SDI59364.1"/>
    </source>
</evidence>
<sequence>MVETTQQHWGRRITAVAFVSLTGAFGLNLAIGQFIAPLMGSFGWSLAATSAAVAVNMLAWGLFQPVAGRLIDRIGPRAVMTVSAVLMGLAYVALAGVTEFWQFLILFGVVVAVGFAGCSSMPSSVLVARWHTKRRPQALAISSMGINAGQLLLLPLAGVLVAAFSWQAAFLALGAVMLVLVAPAIWFGARNSPADVGVEPEGTPVQVVAAATLREALGDRQFWLISLGFAGCGYSLYLFTTHMPKLALELGGGPNAGGWLMALVAACSAASMWATGQWVAKKWGKRPTLILLHLIRVAAFVVLALAPNVPALVAGVVLFGVSSFPVIPLTTGLVADRFGGTAMGGILGSTWLIHQVFAALGVLAGGVLRDATGNYSTAFASGAVVLVASTVLTWLITEGRFQTALPAAHPA</sequence>
<evidence type="ECO:0000256" key="2">
    <source>
        <dbReference type="ARBA" id="ARBA00022692"/>
    </source>
</evidence>
<evidence type="ECO:0000256" key="3">
    <source>
        <dbReference type="ARBA" id="ARBA00022989"/>
    </source>
</evidence>
<evidence type="ECO:0000313" key="8">
    <source>
        <dbReference type="Proteomes" id="UP000198923"/>
    </source>
</evidence>
<dbReference type="STRING" id="504805.SAMN05421505_1822"/>
<evidence type="ECO:0000259" key="6">
    <source>
        <dbReference type="PROSITE" id="PS50850"/>
    </source>
</evidence>
<dbReference type="RefSeq" id="WP_093176424.1">
    <property type="nucleotide sequence ID" value="NZ_FNCN01000082.1"/>
</dbReference>
<dbReference type="Gene3D" id="1.20.1250.20">
    <property type="entry name" value="MFS general substrate transporter like domains"/>
    <property type="match status" value="1"/>
</dbReference>
<dbReference type="CDD" id="cd17355">
    <property type="entry name" value="MFS_YcxA_like"/>
    <property type="match status" value="1"/>
</dbReference>
<feature type="transmembrane region" description="Helical" evidence="5">
    <location>
        <begin position="170"/>
        <end position="189"/>
    </location>
</feature>
<keyword evidence="3 5" id="KW-1133">Transmembrane helix</keyword>
<feature type="transmembrane region" description="Helical" evidence="5">
    <location>
        <begin position="259"/>
        <end position="276"/>
    </location>
</feature>
<feature type="transmembrane region" description="Helical" evidence="5">
    <location>
        <begin position="12"/>
        <end position="36"/>
    </location>
</feature>
<evidence type="ECO:0000256" key="1">
    <source>
        <dbReference type="ARBA" id="ARBA00004651"/>
    </source>
</evidence>
<dbReference type="Proteomes" id="UP000198923">
    <property type="component" value="Unassembled WGS sequence"/>
</dbReference>
<dbReference type="EMBL" id="FNCN01000082">
    <property type="protein sequence ID" value="SDI59364.1"/>
    <property type="molecule type" value="Genomic_DNA"/>
</dbReference>
<feature type="transmembrane region" description="Helical" evidence="5">
    <location>
        <begin position="75"/>
        <end position="94"/>
    </location>
</feature>
<dbReference type="OrthoDB" id="146345at2"/>
<dbReference type="PANTHER" id="PTHR11360">
    <property type="entry name" value="MONOCARBOXYLATE TRANSPORTER"/>
    <property type="match status" value="1"/>
</dbReference>
<keyword evidence="2 5" id="KW-0812">Transmembrane</keyword>
<feature type="transmembrane region" description="Helical" evidence="5">
    <location>
        <begin position="222"/>
        <end position="239"/>
    </location>
</feature>
<dbReference type="GO" id="GO:0022857">
    <property type="term" value="F:transmembrane transporter activity"/>
    <property type="evidence" value="ECO:0007669"/>
    <property type="project" value="InterPro"/>
</dbReference>
<dbReference type="InterPro" id="IPR050327">
    <property type="entry name" value="Proton-linked_MCT"/>
</dbReference>
<dbReference type="InterPro" id="IPR011701">
    <property type="entry name" value="MFS"/>
</dbReference>
<reference evidence="7 8" key="1">
    <citation type="submission" date="2016-10" db="EMBL/GenBank/DDBJ databases">
        <authorList>
            <person name="de Groot N.N."/>
        </authorList>
    </citation>
    <scope>NUCLEOTIDE SEQUENCE [LARGE SCALE GENOMIC DNA]</scope>
    <source>
        <strain evidence="7 8">CPCC 201354</strain>
    </source>
</reference>
<evidence type="ECO:0000256" key="4">
    <source>
        <dbReference type="ARBA" id="ARBA00023136"/>
    </source>
</evidence>
<evidence type="ECO:0000256" key="5">
    <source>
        <dbReference type="SAM" id="Phobius"/>
    </source>
</evidence>
<feature type="transmembrane region" description="Helical" evidence="5">
    <location>
        <begin position="42"/>
        <end position="63"/>
    </location>
</feature>
<dbReference type="InterPro" id="IPR036259">
    <property type="entry name" value="MFS_trans_sf"/>
</dbReference>
<protein>
    <submittedName>
        <fullName evidence="7">Nitrate/nitrite transporter NarK</fullName>
    </submittedName>
</protein>
<feature type="transmembrane region" description="Helical" evidence="5">
    <location>
        <begin position="374"/>
        <end position="396"/>
    </location>
</feature>
<keyword evidence="4 5" id="KW-0472">Membrane</keyword>
<dbReference type="AlphaFoldDB" id="A0A1G8LUI7"/>
<dbReference type="SUPFAM" id="SSF103473">
    <property type="entry name" value="MFS general substrate transporter"/>
    <property type="match status" value="1"/>
</dbReference>